<keyword evidence="1" id="KW-0472">Membrane</keyword>
<keyword evidence="3" id="KW-1185">Reference proteome</keyword>
<dbReference type="AlphaFoldDB" id="A0AAV9I9E7"/>
<evidence type="ECO:0000313" key="3">
    <source>
        <dbReference type="Proteomes" id="UP001300502"/>
    </source>
</evidence>
<proteinExistence type="predicted"/>
<gene>
    <name evidence="2" type="ORF">GAYE_SCF01G1954</name>
</gene>
<sequence length="176" mass="20582">MKNRRHGDKWTYSLRKIKTRFPFPIRKTMKMKLRYGGVLEQKKTLLCVITCFLTGVYPVTFSYLFFSVPAIFVGAPPSLAGLFSIFTSAALELLYGGTWTVTQWFLYLCFIVCVLWDAYETIHPAEEEHKQEEHESSEGFTRKDDSESISLFQSWDERFHKAVMLKEKSKDQRKTP</sequence>
<keyword evidence="1" id="KW-0812">Transmembrane</keyword>
<evidence type="ECO:0000256" key="1">
    <source>
        <dbReference type="SAM" id="Phobius"/>
    </source>
</evidence>
<evidence type="ECO:0000313" key="2">
    <source>
        <dbReference type="EMBL" id="KAK4524055.1"/>
    </source>
</evidence>
<dbReference type="EMBL" id="JANCYU010000021">
    <property type="protein sequence ID" value="KAK4524055.1"/>
    <property type="molecule type" value="Genomic_DNA"/>
</dbReference>
<comment type="caution">
    <text evidence="2">The sequence shown here is derived from an EMBL/GenBank/DDBJ whole genome shotgun (WGS) entry which is preliminary data.</text>
</comment>
<feature type="transmembrane region" description="Helical" evidence="1">
    <location>
        <begin position="101"/>
        <end position="119"/>
    </location>
</feature>
<name>A0AAV9I9E7_9RHOD</name>
<protein>
    <submittedName>
        <fullName evidence="2">Uncharacterized protein</fullName>
    </submittedName>
</protein>
<keyword evidence="1" id="KW-1133">Transmembrane helix</keyword>
<organism evidence="2 3">
    <name type="scientific">Galdieria yellowstonensis</name>
    <dbReference type="NCBI Taxonomy" id="3028027"/>
    <lineage>
        <taxon>Eukaryota</taxon>
        <taxon>Rhodophyta</taxon>
        <taxon>Bangiophyceae</taxon>
        <taxon>Galdieriales</taxon>
        <taxon>Galdieriaceae</taxon>
        <taxon>Galdieria</taxon>
    </lineage>
</organism>
<reference evidence="2 3" key="1">
    <citation type="submission" date="2022-07" db="EMBL/GenBank/DDBJ databases">
        <title>Genome-wide signatures of adaptation to extreme environments.</title>
        <authorList>
            <person name="Cho C.H."/>
            <person name="Yoon H.S."/>
        </authorList>
    </citation>
    <scope>NUCLEOTIDE SEQUENCE [LARGE SCALE GENOMIC DNA]</scope>
    <source>
        <strain evidence="2 3">108.79 E11</strain>
    </source>
</reference>
<accession>A0AAV9I9E7</accession>
<dbReference type="Proteomes" id="UP001300502">
    <property type="component" value="Unassembled WGS sequence"/>
</dbReference>